<dbReference type="InterPro" id="IPR003140">
    <property type="entry name" value="PLipase/COase/thioEstase"/>
</dbReference>
<dbReference type="Proteomes" id="UP001165395">
    <property type="component" value="Unassembled WGS sequence"/>
</dbReference>
<proteinExistence type="inferred from homology"/>
<evidence type="ECO:0000256" key="2">
    <source>
        <dbReference type="ARBA" id="ARBA00022801"/>
    </source>
</evidence>
<evidence type="ECO:0000313" key="4">
    <source>
        <dbReference type="EMBL" id="MCB6183269.1"/>
    </source>
</evidence>
<accession>A0ABS8D4X3</accession>
<name>A0ABS8D4X3_9NEIS</name>
<feature type="domain" description="Phospholipase/carboxylesterase/thioesterase" evidence="3">
    <location>
        <begin position="5"/>
        <end position="195"/>
    </location>
</feature>
<dbReference type="PANTHER" id="PTHR10655">
    <property type="entry name" value="LYSOPHOSPHOLIPASE-RELATED"/>
    <property type="match status" value="1"/>
</dbReference>
<keyword evidence="2" id="KW-0378">Hydrolase</keyword>
<sequence>MMMAANRLFIFLHGVGDSAAGMRGFANHFAAQFPDVAIEVPDGTLPMGPHGGRQWFPIQGVTEENRPSRVAEGLPAVVSLIKAAQAKYQVAAKDTVLIGFSQGTIMSLATVVAHPELVGAVIGFSGRFAELPSSISTETKIHLLHGEADPVMPVMLAKQAYAQLQSLGASVTLDTEPGVAHHIGAGLFQKAIGYLTV</sequence>
<evidence type="ECO:0000259" key="3">
    <source>
        <dbReference type="Pfam" id="PF02230"/>
    </source>
</evidence>
<dbReference type="InterPro" id="IPR050565">
    <property type="entry name" value="LYPA1-2/EST-like"/>
</dbReference>
<dbReference type="SUPFAM" id="SSF53474">
    <property type="entry name" value="alpha/beta-Hydrolases"/>
    <property type="match status" value="1"/>
</dbReference>
<evidence type="ECO:0000256" key="1">
    <source>
        <dbReference type="ARBA" id="ARBA00006499"/>
    </source>
</evidence>
<dbReference type="RefSeq" id="WP_227179877.1">
    <property type="nucleotide sequence ID" value="NZ_JAJBZT010000003.1"/>
</dbReference>
<gene>
    <name evidence="4" type="primary">ypfH</name>
    <name evidence="4" type="ORF">LIN78_06900</name>
</gene>
<dbReference type="EMBL" id="JAJBZT010000003">
    <property type="protein sequence ID" value="MCB6183269.1"/>
    <property type="molecule type" value="Genomic_DNA"/>
</dbReference>
<evidence type="ECO:0000313" key="5">
    <source>
        <dbReference type="Proteomes" id="UP001165395"/>
    </source>
</evidence>
<dbReference type="NCBIfam" id="NF008525">
    <property type="entry name" value="PRK11460.1"/>
    <property type="match status" value="1"/>
</dbReference>
<dbReference type="Pfam" id="PF02230">
    <property type="entry name" value="Abhydrolase_2"/>
    <property type="match status" value="1"/>
</dbReference>
<reference evidence="4" key="1">
    <citation type="submission" date="2021-10" db="EMBL/GenBank/DDBJ databases">
        <title>The complete genome sequence of Leeia sp. TBRC 13508.</title>
        <authorList>
            <person name="Charoenyingcharoen P."/>
            <person name="Yukphan P."/>
        </authorList>
    </citation>
    <scope>NUCLEOTIDE SEQUENCE</scope>
    <source>
        <strain evidence="4">TBRC 13508</strain>
    </source>
</reference>
<keyword evidence="5" id="KW-1185">Reference proteome</keyword>
<dbReference type="InterPro" id="IPR029058">
    <property type="entry name" value="AB_hydrolase_fold"/>
</dbReference>
<organism evidence="4 5">
    <name type="scientific">Leeia speluncae</name>
    <dbReference type="NCBI Taxonomy" id="2884804"/>
    <lineage>
        <taxon>Bacteria</taxon>
        <taxon>Pseudomonadati</taxon>
        <taxon>Pseudomonadota</taxon>
        <taxon>Betaproteobacteria</taxon>
        <taxon>Neisseriales</taxon>
        <taxon>Leeiaceae</taxon>
        <taxon>Leeia</taxon>
    </lineage>
</organism>
<comment type="similarity">
    <text evidence="1">Belongs to the AB hydrolase superfamily. AB hydrolase 2 family.</text>
</comment>
<protein>
    <submittedName>
        <fullName evidence="4">Esterase</fullName>
    </submittedName>
</protein>
<comment type="caution">
    <text evidence="4">The sequence shown here is derived from an EMBL/GenBank/DDBJ whole genome shotgun (WGS) entry which is preliminary data.</text>
</comment>
<dbReference type="PANTHER" id="PTHR10655:SF17">
    <property type="entry name" value="LYSOPHOSPHOLIPASE-LIKE PROTEIN 1"/>
    <property type="match status" value="1"/>
</dbReference>
<dbReference type="Gene3D" id="3.40.50.1820">
    <property type="entry name" value="alpha/beta hydrolase"/>
    <property type="match status" value="1"/>
</dbReference>